<evidence type="ECO:0000256" key="1">
    <source>
        <dbReference type="ARBA" id="ARBA00007677"/>
    </source>
</evidence>
<evidence type="ECO:0000256" key="3">
    <source>
        <dbReference type="SAM" id="MobiDB-lite"/>
    </source>
</evidence>
<keyword evidence="4" id="KW-1133">Transmembrane helix</keyword>
<feature type="region of interest" description="Disordered" evidence="3">
    <location>
        <begin position="669"/>
        <end position="688"/>
    </location>
</feature>
<feature type="region of interest" description="Disordered" evidence="3">
    <location>
        <begin position="403"/>
        <end position="447"/>
    </location>
</feature>
<dbReference type="SUPFAM" id="SSF53448">
    <property type="entry name" value="Nucleotide-diphospho-sugar transferases"/>
    <property type="match status" value="2"/>
</dbReference>
<name>A0A0S4ISL8_BODSA</name>
<reference evidence="6" key="1">
    <citation type="submission" date="2015-09" db="EMBL/GenBank/DDBJ databases">
        <authorList>
            <consortium name="Pathogen Informatics"/>
        </authorList>
    </citation>
    <scope>NUCLEOTIDE SEQUENCE [LARGE SCALE GENOMIC DNA]</scope>
    <source>
        <strain evidence="6">Lake Konstanz</strain>
    </source>
</reference>
<dbReference type="PANTHER" id="PTHR31121">
    <property type="entry name" value="ALPHA-1,2 MANNOSYLTRANSFERASE KTR1"/>
    <property type="match status" value="1"/>
</dbReference>
<dbReference type="GO" id="GO:0006493">
    <property type="term" value="P:protein O-linked glycosylation"/>
    <property type="evidence" value="ECO:0007669"/>
    <property type="project" value="TreeGrafter"/>
</dbReference>
<dbReference type="Pfam" id="PF01793">
    <property type="entry name" value="Glyco_transf_15"/>
    <property type="match status" value="1"/>
</dbReference>
<feature type="compositionally biased region" description="Polar residues" evidence="3">
    <location>
        <begin position="10"/>
        <end position="21"/>
    </location>
</feature>
<dbReference type="VEuPathDB" id="TriTrypDB:BSAL_71520"/>
<dbReference type="InterPro" id="IPR002685">
    <property type="entry name" value="Glyco_trans_15"/>
</dbReference>
<evidence type="ECO:0000256" key="4">
    <source>
        <dbReference type="SAM" id="Phobius"/>
    </source>
</evidence>
<keyword evidence="4" id="KW-0472">Membrane</keyword>
<organism evidence="5 6">
    <name type="scientific">Bodo saltans</name>
    <name type="common">Flagellated protozoan</name>
    <dbReference type="NCBI Taxonomy" id="75058"/>
    <lineage>
        <taxon>Eukaryota</taxon>
        <taxon>Discoba</taxon>
        <taxon>Euglenozoa</taxon>
        <taxon>Kinetoplastea</taxon>
        <taxon>Metakinetoplastina</taxon>
        <taxon>Eubodonida</taxon>
        <taxon>Bodonidae</taxon>
        <taxon>Bodo</taxon>
    </lineage>
</organism>
<comment type="similarity">
    <text evidence="1">Belongs to the glycosyltransferase 15 family.</text>
</comment>
<evidence type="ECO:0000256" key="2">
    <source>
        <dbReference type="ARBA" id="ARBA00022679"/>
    </source>
</evidence>
<dbReference type="OrthoDB" id="439943at2759"/>
<feature type="compositionally biased region" description="Basic and acidic residues" evidence="3">
    <location>
        <begin position="231"/>
        <end position="243"/>
    </location>
</feature>
<keyword evidence="2 5" id="KW-0808">Transferase</keyword>
<sequence length="870" mass="97089">MKRTHWASANFRSKSTAASTTVGGGVKKRALGGIATAVAFMVVVIVLVVIVVSSPPLLKDAVSHHHNHQNQPSTDDSESGSGADRVLPQREKMLDTTKPPPPQKGATGGAEKTQDEWTLTSEGTSFVDGLIVSVIADRRDRTRTALLESRFAHADAHGLAPVRACFVSLIRHSEDGVKKLHRLLANVRQQMPKMAGRYPFVAFHESIASSGDIAKRLLSLEMDFLEGHDPHDGGVWSHQREAQRSGVETASPHVGGDDDNVHAHEATTLTHKLVDRVSHDDAAAWRFLLRKFVFPKSITHPDPILRTDSWQRLPAASGVTSGVELVPLPASDFGEIPSQVKKPKSQWPYPSNSYWGVGYRHMCRFFAIRIFFTPFFQQGAFDYYLRLDTDSYILGPPLAPSTPSHFQLVDDPQSGSGTGELTKPDDLHRGNNNNAQGQHQQGQPPPSLEEQDLFVAMRRRQAEYGFSMMHPQTIRQFMTGLYETYDHFQQEENADKYSGGQHAAVERGRGTIGRSTSSPLHRPLSELPFPRQDGVHYWDNFEIVDLSMFRPQDGVHYWDNFEIVDLSMFRPLRAFDVLVKEHDATHKQDAAKIAAGNGDDGTSKEWVLPQMLGDLGVGRIPRDWHIHDFDVLPRSAIAGEAVSASEESLLVKEVLQRLRDALGDNANTTFTKTLLTPPHRGATATTTEGSSPVEIMTHILLQAARRKEWASSWVLRAQSTLRRRYDTQVARPHNERLRRMQAWFDRLEEEGGFYYHRWGDAEVRTLTMSMFVDAKNIAWVSSLPYQHYFNFICPAASTSVGNGGGTSAPSKWNALWKQTRDACEAEARKGGGEGKKQRGTARMMPAEMSHYNHAFDVARNRDGGGRWPTL</sequence>
<evidence type="ECO:0000313" key="6">
    <source>
        <dbReference type="Proteomes" id="UP000051952"/>
    </source>
</evidence>
<dbReference type="PANTHER" id="PTHR31121:SF7">
    <property type="entry name" value="MANNOSYLTRANSFERASE KTR4-RELATED"/>
    <property type="match status" value="1"/>
</dbReference>
<dbReference type="EMBL" id="CYKH01000552">
    <property type="protein sequence ID" value="CUG06038.1"/>
    <property type="molecule type" value="Genomic_DNA"/>
</dbReference>
<feature type="compositionally biased region" description="Low complexity" evidence="3">
    <location>
        <begin position="430"/>
        <end position="442"/>
    </location>
</feature>
<proteinExistence type="inferred from homology"/>
<dbReference type="InterPro" id="IPR029044">
    <property type="entry name" value="Nucleotide-diphossugar_trans"/>
</dbReference>
<keyword evidence="4" id="KW-0812">Transmembrane</keyword>
<dbReference type="GO" id="GO:0000026">
    <property type="term" value="F:alpha-1,2-mannosyltransferase activity"/>
    <property type="evidence" value="ECO:0007669"/>
    <property type="project" value="TreeGrafter"/>
</dbReference>
<keyword evidence="6" id="KW-1185">Reference proteome</keyword>
<accession>A0A0S4ISL8</accession>
<dbReference type="AlphaFoldDB" id="A0A0S4ISL8"/>
<dbReference type="GO" id="GO:0000032">
    <property type="term" value="P:cell wall mannoprotein biosynthetic process"/>
    <property type="evidence" value="ECO:0007669"/>
    <property type="project" value="TreeGrafter"/>
</dbReference>
<dbReference type="GO" id="GO:0016020">
    <property type="term" value="C:membrane"/>
    <property type="evidence" value="ECO:0007669"/>
    <property type="project" value="InterPro"/>
</dbReference>
<feature type="region of interest" description="Disordered" evidence="3">
    <location>
        <begin position="62"/>
        <end position="118"/>
    </location>
</feature>
<dbReference type="GO" id="GO:0005794">
    <property type="term" value="C:Golgi apparatus"/>
    <property type="evidence" value="ECO:0007669"/>
    <property type="project" value="TreeGrafter"/>
</dbReference>
<dbReference type="GO" id="GO:0006487">
    <property type="term" value="P:protein N-linked glycosylation"/>
    <property type="evidence" value="ECO:0007669"/>
    <property type="project" value="TreeGrafter"/>
</dbReference>
<gene>
    <name evidence="5" type="ORF">BSAL_71520</name>
</gene>
<protein>
    <submittedName>
        <fullName evidence="5">Glycosyltransferase family 15, putative</fullName>
    </submittedName>
</protein>
<dbReference type="Proteomes" id="UP000051952">
    <property type="component" value="Unassembled WGS sequence"/>
</dbReference>
<evidence type="ECO:0000313" key="5">
    <source>
        <dbReference type="EMBL" id="CUG06038.1"/>
    </source>
</evidence>
<feature type="region of interest" description="Disordered" evidence="3">
    <location>
        <begin position="231"/>
        <end position="261"/>
    </location>
</feature>
<feature type="transmembrane region" description="Helical" evidence="4">
    <location>
        <begin position="30"/>
        <end position="52"/>
    </location>
</feature>
<dbReference type="Gene3D" id="3.90.550.10">
    <property type="entry name" value="Spore Coat Polysaccharide Biosynthesis Protein SpsA, Chain A"/>
    <property type="match status" value="1"/>
</dbReference>
<feature type="region of interest" description="Disordered" evidence="3">
    <location>
        <begin position="1"/>
        <end position="23"/>
    </location>
</feature>